<dbReference type="InterPro" id="IPR040980">
    <property type="entry name" value="SWI2_SNF2"/>
</dbReference>
<reference evidence="13" key="1">
    <citation type="journal article" date="2021" name="PeerJ">
        <title>Extensive microbial diversity within the chicken gut microbiome revealed by metagenomics and culture.</title>
        <authorList>
            <person name="Gilroy R."/>
            <person name="Ravi A."/>
            <person name="Getino M."/>
            <person name="Pursley I."/>
            <person name="Horton D.L."/>
            <person name="Alikhan N.F."/>
            <person name="Baker D."/>
            <person name="Gharbi K."/>
            <person name="Hall N."/>
            <person name="Watson M."/>
            <person name="Adriaenssens E.M."/>
            <person name="Foster-Nyarko E."/>
            <person name="Jarju S."/>
            <person name="Secka A."/>
            <person name="Antonio M."/>
            <person name="Oren A."/>
            <person name="Chaudhuri R.R."/>
            <person name="La Ragione R."/>
            <person name="Hildebrand F."/>
            <person name="Pallen M.J."/>
        </authorList>
    </citation>
    <scope>NUCLEOTIDE SEQUENCE</scope>
    <source>
        <strain evidence="13">5933</strain>
    </source>
</reference>
<dbReference type="GO" id="GO:0009307">
    <property type="term" value="P:DNA restriction-modification system"/>
    <property type="evidence" value="ECO:0007669"/>
    <property type="project" value="UniProtKB-KW"/>
</dbReference>
<comment type="similarity">
    <text evidence="2 11">Belongs to the HsdR family.</text>
</comment>
<evidence type="ECO:0000256" key="5">
    <source>
        <dbReference type="ARBA" id="ARBA00022741"/>
    </source>
</evidence>
<dbReference type="GO" id="GO:0005524">
    <property type="term" value="F:ATP binding"/>
    <property type="evidence" value="ECO:0007669"/>
    <property type="project" value="UniProtKB-KW"/>
</dbReference>
<keyword evidence="4" id="KW-0540">Nuclease</keyword>
<dbReference type="Proteomes" id="UP000823918">
    <property type="component" value="Unassembled WGS sequence"/>
</dbReference>
<dbReference type="Pfam" id="PF11867">
    <property type="entry name" value="T1RH-like_C"/>
    <property type="match status" value="1"/>
</dbReference>
<evidence type="ECO:0000313" key="14">
    <source>
        <dbReference type="Proteomes" id="UP000823918"/>
    </source>
</evidence>
<gene>
    <name evidence="13" type="ORF">H9698_07130</name>
</gene>
<dbReference type="EMBL" id="DWWA01000035">
    <property type="protein sequence ID" value="HJC72551.1"/>
    <property type="molecule type" value="Genomic_DNA"/>
</dbReference>
<evidence type="ECO:0000313" key="13">
    <source>
        <dbReference type="EMBL" id="HJC72551.1"/>
    </source>
</evidence>
<dbReference type="Gene3D" id="3.40.50.300">
    <property type="entry name" value="P-loop containing nucleotide triphosphate hydrolases"/>
    <property type="match status" value="2"/>
</dbReference>
<feature type="domain" description="Helicase ATP-binding" evidence="12">
    <location>
        <begin position="294"/>
        <end position="455"/>
    </location>
</feature>
<evidence type="ECO:0000256" key="11">
    <source>
        <dbReference type="RuleBase" id="RU364115"/>
    </source>
</evidence>
<keyword evidence="6 11" id="KW-0680">Restriction system</keyword>
<proteinExistence type="inferred from homology"/>
<dbReference type="InterPro" id="IPR021810">
    <property type="entry name" value="T1RH-like_C"/>
</dbReference>
<sequence>MPHHQIFNERPESQDRALKELQAMGYQYIPRAEAEQKRGHLSHVLFPDVMREFLASQSFIYRGKQTPFPDDAIGEAIRELDAPLERGLMFSSKAIYDRLIYGKSCDVHLYDGNTQSFDISYINWDEPDKNIWQVTDEFSVERNNGKYARPDIVLLVNGIPLVVIECKKSSVDVEEGVKQNVRNWQPDYIPQLFKFTQLAIAMNPEFVKYGTAGTKQEFYCKWHEEDVQWQTDTAKRYVDDSHITEQDRAIVSMLSKRRLLDIIRFYILYDSGIKKVARYQQFFGVENTMRRIHGEDDCLSRGGVIWHTQGSGKSLTMVMLVKRIIADKRVANPRFVLVCDRLNLIKQLRDNFVHTGMDPVEATTGRGLVSLLKDDGNTIIATTINKFEAAAKSRTKILNENIFLLIDESHRSHTGEFHNMMNEVLPNAFKVGFTGTPLLRKDKSNTYLKFGKQIGHSYRFEDGIRDGVIVPLVYDGRVIPQKVTSDKIDDYLKSILAPLTEPQKEDMRRKWSSFMHLAQTEQRLSMIAFDIHEHFLNYCKPRGFKAMAAVSTRALAVQLEHAINGLGGVKAAALICDDSVSSEGDEGTVTKNDKAIIRDFFKNEVEPRFGTKYDDYEEYVKNNIIGGEDVDIVIVQSMLLTGFDAPSLGVLYVDKPMKEHSLLQAIARVNRIAAGKDFGLIVDYWGLFGNLNNAMEMYSDDQSGLSGFDPADIAESIVTAAEGQEKLKEAHKALWNFFGDVTFDQNNPRAWVAFFEKEDAAESEKLRKEFYEKLAAFSKMMTMAVGNYSLYQSIGFDQMQNYKADLLFFQKLRSALMMVYAEKVDFSKYEDGIRSLLNTFVTSEPVEIVVEPVAIHDKAAMDKQLEEVEGQKAKAAYIHTRIVSELESRRYEDPMLFKRFSERIRETIAEYRRSRDENIYLASMKRMAEDLRQGFTGHSYPSAISNDSDAKAFYGVVSDTLKQHGQDSLEFDDAIGKLALDMKQAVQSLARVDWRTSTPIHKKMNQAVEDLLWDFCDEFGVDLPIDKMDIIIENAIKTAMSRY</sequence>
<evidence type="ECO:0000256" key="8">
    <source>
        <dbReference type="ARBA" id="ARBA00022801"/>
    </source>
</evidence>
<keyword evidence="10 11" id="KW-0238">DNA-binding</keyword>
<dbReference type="PANTHER" id="PTHR30195">
    <property type="entry name" value="TYPE I SITE-SPECIFIC DEOXYRIBONUCLEASE PROTEIN SUBUNIT M AND R"/>
    <property type="match status" value="1"/>
</dbReference>
<dbReference type="EC" id="3.1.21.3" evidence="11"/>
<reference evidence="13" key="2">
    <citation type="submission" date="2021-04" db="EMBL/GenBank/DDBJ databases">
        <authorList>
            <person name="Gilroy R."/>
        </authorList>
    </citation>
    <scope>NUCLEOTIDE SEQUENCE</scope>
    <source>
        <strain evidence="13">5933</strain>
    </source>
</reference>
<evidence type="ECO:0000256" key="2">
    <source>
        <dbReference type="ARBA" id="ARBA00008598"/>
    </source>
</evidence>
<evidence type="ECO:0000256" key="1">
    <source>
        <dbReference type="ARBA" id="ARBA00000851"/>
    </source>
</evidence>
<dbReference type="CDD" id="cd22332">
    <property type="entry name" value="HsdR_N"/>
    <property type="match status" value="1"/>
</dbReference>
<evidence type="ECO:0000256" key="9">
    <source>
        <dbReference type="ARBA" id="ARBA00022840"/>
    </source>
</evidence>
<keyword evidence="5 11" id="KW-0547">Nucleotide-binding</keyword>
<dbReference type="GO" id="GO:0003677">
    <property type="term" value="F:DNA binding"/>
    <property type="evidence" value="ECO:0007669"/>
    <property type="project" value="UniProtKB-KW"/>
</dbReference>
<dbReference type="SMART" id="SM00487">
    <property type="entry name" value="DEXDc"/>
    <property type="match status" value="1"/>
</dbReference>
<dbReference type="AlphaFoldDB" id="A0A9D2TKM0"/>
<evidence type="ECO:0000256" key="4">
    <source>
        <dbReference type="ARBA" id="ARBA00022722"/>
    </source>
</evidence>
<dbReference type="InterPro" id="IPR004473">
    <property type="entry name" value="Restrct_endonuc_typeI_HsdR"/>
</dbReference>
<evidence type="ECO:0000256" key="6">
    <source>
        <dbReference type="ARBA" id="ARBA00022747"/>
    </source>
</evidence>
<dbReference type="Pfam" id="PF22679">
    <property type="entry name" value="T1R_D3-like"/>
    <property type="match status" value="1"/>
</dbReference>
<dbReference type="InterPro" id="IPR007409">
    <property type="entry name" value="Restrct_endonuc_type1_HsdR_N"/>
</dbReference>
<comment type="subunit">
    <text evidence="3 11">The type I restriction/modification system is composed of three polypeptides R, M and S.</text>
</comment>
<evidence type="ECO:0000256" key="7">
    <source>
        <dbReference type="ARBA" id="ARBA00022759"/>
    </source>
</evidence>
<evidence type="ECO:0000259" key="12">
    <source>
        <dbReference type="PROSITE" id="PS51192"/>
    </source>
</evidence>
<evidence type="ECO:0000256" key="3">
    <source>
        <dbReference type="ARBA" id="ARBA00011296"/>
    </source>
</evidence>
<dbReference type="InterPro" id="IPR014001">
    <property type="entry name" value="Helicase_ATP-bd"/>
</dbReference>
<dbReference type="GO" id="GO:0009035">
    <property type="term" value="F:type I site-specific deoxyribonuclease activity"/>
    <property type="evidence" value="ECO:0007669"/>
    <property type="project" value="UniProtKB-EC"/>
</dbReference>
<evidence type="ECO:0000256" key="10">
    <source>
        <dbReference type="ARBA" id="ARBA00023125"/>
    </source>
</evidence>
<organism evidence="13 14">
    <name type="scientific">Candidatus Ruthenibacterium merdavium</name>
    <dbReference type="NCBI Taxonomy" id="2838752"/>
    <lineage>
        <taxon>Bacteria</taxon>
        <taxon>Bacillati</taxon>
        <taxon>Bacillota</taxon>
        <taxon>Clostridia</taxon>
        <taxon>Eubacteriales</taxon>
        <taxon>Oscillospiraceae</taxon>
        <taxon>Ruthenibacterium</taxon>
    </lineage>
</organism>
<dbReference type="InterPro" id="IPR051268">
    <property type="entry name" value="Type-I_R_enzyme_R_subunit"/>
</dbReference>
<dbReference type="InterPro" id="IPR027417">
    <property type="entry name" value="P-loop_NTPase"/>
</dbReference>
<dbReference type="CDD" id="cd18800">
    <property type="entry name" value="SF2_C_EcoR124I-like"/>
    <property type="match status" value="1"/>
</dbReference>
<keyword evidence="9 11" id="KW-0067">ATP-binding</keyword>
<comment type="catalytic activity">
    <reaction evidence="1 11">
        <text>Endonucleolytic cleavage of DNA to give random double-stranded fragments with terminal 5'-phosphates, ATP is simultaneously hydrolyzed.</text>
        <dbReference type="EC" id="3.1.21.3"/>
    </reaction>
</comment>
<comment type="caution">
    <text evidence="13">The sequence shown here is derived from an EMBL/GenBank/DDBJ whole genome shotgun (WGS) entry which is preliminary data.</text>
</comment>
<dbReference type="PANTHER" id="PTHR30195:SF15">
    <property type="entry name" value="TYPE I RESTRICTION ENZYME HINDI ENDONUCLEASE SUBUNIT"/>
    <property type="match status" value="1"/>
</dbReference>
<protein>
    <recommendedName>
        <fullName evidence="11">Type I restriction enzyme endonuclease subunit</fullName>
        <shortName evidence="11">R protein</shortName>
        <ecNumber evidence="11">3.1.21.3</ecNumber>
    </recommendedName>
    <alternativeName>
        <fullName evidence="11">Type-1 restriction enzyme R protein</fullName>
    </alternativeName>
</protein>
<dbReference type="NCBIfam" id="TIGR00348">
    <property type="entry name" value="hsdR"/>
    <property type="match status" value="1"/>
</dbReference>
<accession>A0A9D2TKM0</accession>
<dbReference type="Pfam" id="PF04313">
    <property type="entry name" value="HSDR_N"/>
    <property type="match status" value="1"/>
</dbReference>
<dbReference type="InterPro" id="IPR055180">
    <property type="entry name" value="HsdR_RecA-like_helicase_dom_2"/>
</dbReference>
<dbReference type="PROSITE" id="PS51192">
    <property type="entry name" value="HELICASE_ATP_BIND_1"/>
    <property type="match status" value="1"/>
</dbReference>
<dbReference type="SUPFAM" id="SSF52540">
    <property type="entry name" value="P-loop containing nucleoside triphosphate hydrolases"/>
    <property type="match status" value="2"/>
</dbReference>
<comment type="function">
    <text evidence="11">Subunit R is required for both nuclease and ATPase activities, but not for modification.</text>
</comment>
<name>A0A9D2TKM0_9FIRM</name>
<keyword evidence="8 11" id="KW-0378">Hydrolase</keyword>
<dbReference type="Gene3D" id="3.90.1570.50">
    <property type="match status" value="1"/>
</dbReference>
<dbReference type="Pfam" id="PF18766">
    <property type="entry name" value="SWI2_SNF2"/>
    <property type="match status" value="1"/>
</dbReference>
<keyword evidence="7 13" id="KW-0255">Endonuclease</keyword>